<keyword evidence="1" id="KW-0614">Plasmid</keyword>
<dbReference type="Proteomes" id="UP000424462">
    <property type="component" value="Plasmid pCOCCU"/>
</dbReference>
<evidence type="ECO:0000313" key="1">
    <source>
        <dbReference type="EMBL" id="QGU08757.1"/>
    </source>
</evidence>
<dbReference type="EMBL" id="CP046456">
    <property type="protein sequence ID" value="QGU08757.1"/>
    <property type="molecule type" value="Genomic_DNA"/>
</dbReference>
<keyword evidence="2" id="KW-1185">Reference proteome</keyword>
<name>A0A6B8W9X0_9CORY</name>
<evidence type="ECO:0000313" key="2">
    <source>
        <dbReference type="Proteomes" id="UP000424462"/>
    </source>
</evidence>
<dbReference type="KEGG" id="cok:COCCU_14335"/>
<geneLocation type="plasmid" evidence="2">
    <name>pcoccu</name>
</geneLocation>
<proteinExistence type="predicted"/>
<protein>
    <submittedName>
        <fullName evidence="1">Uncharacterized protein</fullName>
    </submittedName>
</protein>
<reference evidence="1 2" key="1">
    <citation type="submission" date="2019-11" db="EMBL/GenBank/DDBJ databases">
        <title>Complete genome sequence of Corynebacterium kalinowskii 1959, a novel Corynebacterium species isolated from soil of a small paddock in Vilsendorf, Germany.</title>
        <authorList>
            <person name="Schaffert L."/>
            <person name="Ruwe M."/>
            <person name="Milse J."/>
            <person name="Hanuschka K."/>
            <person name="Ortseifen V."/>
            <person name="Droste J."/>
            <person name="Brandt D."/>
            <person name="Schlueter L."/>
            <person name="Kutter Y."/>
            <person name="Vinke S."/>
            <person name="Viehoefer P."/>
            <person name="Jacob L."/>
            <person name="Luebke N.-C."/>
            <person name="Schulte-Berndt E."/>
            <person name="Hain C."/>
            <person name="Linder M."/>
            <person name="Schmidt P."/>
            <person name="Wollenschlaeger L."/>
            <person name="Luttermann T."/>
            <person name="Thieme E."/>
            <person name="Hassa J."/>
            <person name="Haak M."/>
            <person name="Wittchen M."/>
            <person name="Mentz A."/>
            <person name="Persicke M."/>
            <person name="Busche T."/>
            <person name="Ruckert C."/>
        </authorList>
    </citation>
    <scope>NUCLEOTIDE SEQUENCE [LARGE SCALE GENOMIC DNA]</scope>
    <source>
        <strain evidence="1 2">2039</strain>
        <plasmid evidence="2">pcoccu</plasmid>
    </source>
</reference>
<gene>
    <name evidence="1" type="ORF">COCCU_14335</name>
</gene>
<accession>A0A6B8W9X0</accession>
<sequence length="60" mass="6308">MGSLFERFGPCDAVNSEVQFGSQHDGPGGWQVKDLGAVGPIFLQGEEQLLPPVTHAVDAA</sequence>
<organism evidence="1 2">
    <name type="scientific">Corynebacterium occultum</name>
    <dbReference type="NCBI Taxonomy" id="2675219"/>
    <lineage>
        <taxon>Bacteria</taxon>
        <taxon>Bacillati</taxon>
        <taxon>Actinomycetota</taxon>
        <taxon>Actinomycetes</taxon>
        <taxon>Mycobacteriales</taxon>
        <taxon>Corynebacteriaceae</taxon>
        <taxon>Corynebacterium</taxon>
    </lineage>
</organism>
<dbReference type="AlphaFoldDB" id="A0A6B8W9X0"/>